<accession>A0A8C8ARU8</accession>
<feature type="domain" description="Cystatin kininogen-type" evidence="13">
    <location>
        <begin position="151"/>
        <end position="215"/>
    </location>
</feature>
<organism evidence="14 15">
    <name type="scientific">Otus sunia</name>
    <name type="common">Oriental scops-owl</name>
    <dbReference type="NCBI Taxonomy" id="257818"/>
    <lineage>
        <taxon>Eukaryota</taxon>
        <taxon>Metazoa</taxon>
        <taxon>Chordata</taxon>
        <taxon>Craniata</taxon>
        <taxon>Vertebrata</taxon>
        <taxon>Euteleostomi</taxon>
        <taxon>Archelosauria</taxon>
        <taxon>Archosauria</taxon>
        <taxon>Dinosauria</taxon>
        <taxon>Saurischia</taxon>
        <taxon>Theropoda</taxon>
        <taxon>Coelurosauria</taxon>
        <taxon>Aves</taxon>
        <taxon>Neognathae</taxon>
        <taxon>Neoaves</taxon>
        <taxon>Telluraves</taxon>
        <taxon>Strigiformes</taxon>
        <taxon>Strigidae</taxon>
        <taxon>Otus</taxon>
    </lineage>
</organism>
<dbReference type="CDD" id="cd00042">
    <property type="entry name" value="CY"/>
    <property type="match status" value="3"/>
</dbReference>
<keyword evidence="15" id="KW-1185">Reference proteome</keyword>
<proteinExistence type="predicted"/>
<evidence type="ECO:0000256" key="1">
    <source>
        <dbReference type="ARBA" id="ARBA00004239"/>
    </source>
</evidence>
<dbReference type="AlphaFoldDB" id="A0A8C8ARU8"/>
<evidence type="ECO:0000256" key="5">
    <source>
        <dbReference type="ARBA" id="ARBA00022704"/>
    </source>
</evidence>
<dbReference type="Pfam" id="PF00031">
    <property type="entry name" value="Cystatin"/>
    <property type="match status" value="3"/>
</dbReference>
<dbReference type="SMART" id="SM00043">
    <property type="entry name" value="CY"/>
    <property type="match status" value="2"/>
</dbReference>
<dbReference type="PROSITE" id="PS51647">
    <property type="entry name" value="CYSTATIN_KININOGEN"/>
    <property type="match status" value="2"/>
</dbReference>
<keyword evidence="7" id="KW-0677">Repeat</keyword>
<evidence type="ECO:0000256" key="11">
    <source>
        <dbReference type="SAM" id="Phobius"/>
    </source>
</evidence>
<keyword evidence="9" id="KW-1015">Disulfide bond</keyword>
<dbReference type="InterPro" id="IPR046350">
    <property type="entry name" value="Cystatin_sf"/>
</dbReference>
<evidence type="ECO:0000313" key="15">
    <source>
        <dbReference type="Proteomes" id="UP000694552"/>
    </source>
</evidence>
<dbReference type="GO" id="GO:0005576">
    <property type="term" value="C:extracellular region"/>
    <property type="evidence" value="ECO:0007669"/>
    <property type="project" value="UniProtKB-SubCell"/>
</dbReference>
<keyword evidence="3" id="KW-0964">Secreted</keyword>
<dbReference type="InterPro" id="IPR000010">
    <property type="entry name" value="Cystatin_dom"/>
</dbReference>
<evidence type="ECO:0000256" key="2">
    <source>
        <dbReference type="ARBA" id="ARBA00022429"/>
    </source>
</evidence>
<dbReference type="FunFam" id="3.10.450.10:FF:000008">
    <property type="entry name" value="Kininogen 1"/>
    <property type="match status" value="1"/>
</dbReference>
<keyword evidence="11" id="KW-0472">Membrane</keyword>
<dbReference type="GO" id="GO:0007162">
    <property type="term" value="P:negative regulation of cell adhesion"/>
    <property type="evidence" value="ECO:0007669"/>
    <property type="project" value="UniProtKB-ARBA"/>
</dbReference>
<evidence type="ECO:0000256" key="8">
    <source>
        <dbReference type="ARBA" id="ARBA00022858"/>
    </source>
</evidence>
<reference evidence="14" key="1">
    <citation type="submission" date="2025-08" db="UniProtKB">
        <authorList>
            <consortium name="Ensembl"/>
        </authorList>
    </citation>
    <scope>IDENTIFICATION</scope>
</reference>
<evidence type="ECO:0000256" key="10">
    <source>
        <dbReference type="ARBA" id="ARBA00023180"/>
    </source>
</evidence>
<evidence type="ECO:0000256" key="3">
    <source>
        <dbReference type="ARBA" id="ARBA00022525"/>
    </source>
</evidence>
<evidence type="ECO:0000313" key="14">
    <source>
        <dbReference type="Ensembl" id="ENSOSUP00000009912.1"/>
    </source>
</evidence>
<dbReference type="Gene3D" id="3.10.450.10">
    <property type="match status" value="3"/>
</dbReference>
<evidence type="ECO:0000256" key="12">
    <source>
        <dbReference type="SAM" id="SignalP"/>
    </source>
</evidence>
<dbReference type="GO" id="GO:0004869">
    <property type="term" value="F:cysteine-type endopeptidase inhibitor activity"/>
    <property type="evidence" value="ECO:0007669"/>
    <property type="project" value="UniProtKB-KW"/>
</dbReference>
<name>A0A8C8ARU8_9STRI</name>
<feature type="domain" description="Cystatin kininogen-type" evidence="13">
    <location>
        <begin position="28"/>
        <end position="132"/>
    </location>
</feature>
<feature type="signal peptide" evidence="12">
    <location>
        <begin position="1"/>
        <end position="18"/>
    </location>
</feature>
<reference evidence="14" key="2">
    <citation type="submission" date="2025-09" db="UniProtKB">
        <authorList>
            <consortium name="Ensembl"/>
        </authorList>
    </citation>
    <scope>IDENTIFICATION</scope>
</reference>
<protein>
    <submittedName>
        <fullName evidence="14">Kininogen 1</fullName>
    </submittedName>
</protein>
<keyword evidence="5" id="KW-0789">Thiol protease inhibitor</keyword>
<dbReference type="FunFam" id="3.10.450.10:FF:000002">
    <property type="entry name" value="Kininogen 1"/>
    <property type="match status" value="1"/>
</dbReference>
<evidence type="ECO:0000256" key="9">
    <source>
        <dbReference type="ARBA" id="ARBA00023157"/>
    </source>
</evidence>
<dbReference type="PROSITE" id="PS00287">
    <property type="entry name" value="CYSTATIN"/>
    <property type="match status" value="1"/>
</dbReference>
<keyword evidence="11" id="KW-0812">Transmembrane</keyword>
<comment type="subcellular location">
    <subcellularLocation>
        <location evidence="1">Secreted</location>
        <location evidence="1">Extracellular space</location>
    </subcellularLocation>
</comment>
<keyword evidence="11" id="KW-1133">Transmembrane helix</keyword>
<feature type="transmembrane region" description="Helical" evidence="11">
    <location>
        <begin position="322"/>
        <end position="346"/>
    </location>
</feature>
<evidence type="ECO:0000259" key="13">
    <source>
        <dbReference type="PROSITE" id="PS51647"/>
    </source>
</evidence>
<dbReference type="GO" id="GO:0051241">
    <property type="term" value="P:negative regulation of multicellular organismal process"/>
    <property type="evidence" value="ECO:0007669"/>
    <property type="project" value="UniProtKB-ARBA"/>
</dbReference>
<dbReference type="GO" id="GO:0042311">
    <property type="term" value="P:vasodilation"/>
    <property type="evidence" value="ECO:0007669"/>
    <property type="project" value="UniProtKB-KW"/>
</dbReference>
<dbReference type="Ensembl" id="ENSOSUT00000010256.1">
    <property type="protein sequence ID" value="ENSOSUP00000009912.1"/>
    <property type="gene ID" value="ENSOSUG00000007092.1"/>
</dbReference>
<sequence length="385" mass="43632">MKPFILLALCCSFFSSTATPLPFEFSDCDDPDVFKAVDTALKKYNGDQATGNQFALYMVMEAKRTAGPNTQFYVKYRIQETTCATEENKLWQDCDYKVPAEAKTGECTARVHLNNDEKTSNVSQDCKIFPAAPKIPLAEAPCLGCFHPISTDSSEVTEILKQAIEKFNRHSAEPALFKLVEIKEAKRQVVAGWNYIIKYEIEETNCSKDQFQDLTPECKPTSRGPLSTLNLLLLISEICSFLSVEDTVIPGIYAGCPKAIPKDSPELKELLKVSMEKYNSESNDEFYYKGGEIEAATVQVGIHRRNEEQTWQNGAFQFPLDMLIYILILLLIILQIILVSNCLVCCPNISKQRFKTELKIRQWSSSENTLSTTTPEHEGYHWRRH</sequence>
<keyword evidence="8" id="KW-0838">Vasoactive</keyword>
<dbReference type="GO" id="GO:0045861">
    <property type="term" value="P:negative regulation of proteolysis"/>
    <property type="evidence" value="ECO:0007669"/>
    <property type="project" value="UniProtKB-ARBA"/>
</dbReference>
<feature type="chain" id="PRO_5034865434" evidence="12">
    <location>
        <begin position="19"/>
        <end position="385"/>
    </location>
</feature>
<dbReference type="PANTHER" id="PTHR13814:SF12">
    <property type="entry name" value="KININOGEN-1"/>
    <property type="match status" value="1"/>
</dbReference>
<keyword evidence="2" id="KW-0840">Vasodilator</keyword>
<evidence type="ECO:0000256" key="7">
    <source>
        <dbReference type="ARBA" id="ARBA00022737"/>
    </source>
</evidence>
<dbReference type="SUPFAM" id="SSF54403">
    <property type="entry name" value="Cystatin/monellin"/>
    <property type="match status" value="3"/>
</dbReference>
<dbReference type="InterPro" id="IPR018073">
    <property type="entry name" value="Prot_inh_cystat_CS"/>
</dbReference>
<keyword evidence="6 12" id="KW-0732">Signal</keyword>
<dbReference type="InterPro" id="IPR027358">
    <property type="entry name" value="Kininogen-type_cystatin_dom"/>
</dbReference>
<keyword evidence="4" id="KW-0646">Protease inhibitor</keyword>
<dbReference type="PANTHER" id="PTHR13814">
    <property type="entry name" value="FETUIN"/>
    <property type="match status" value="1"/>
</dbReference>
<evidence type="ECO:0000256" key="4">
    <source>
        <dbReference type="ARBA" id="ARBA00022690"/>
    </source>
</evidence>
<dbReference type="InterPro" id="IPR050735">
    <property type="entry name" value="Kininogen_Fetuin_HRG"/>
</dbReference>
<keyword evidence="10" id="KW-0325">Glycoprotein</keyword>
<evidence type="ECO:0000256" key="6">
    <source>
        <dbReference type="ARBA" id="ARBA00022729"/>
    </source>
</evidence>
<dbReference type="Proteomes" id="UP000694552">
    <property type="component" value="Unplaced"/>
</dbReference>